<evidence type="ECO:0000256" key="1">
    <source>
        <dbReference type="SAM" id="Phobius"/>
    </source>
</evidence>
<keyword evidence="3" id="KW-1185">Reference proteome</keyword>
<feature type="transmembrane region" description="Helical" evidence="1">
    <location>
        <begin position="50"/>
        <end position="70"/>
    </location>
</feature>
<keyword evidence="1" id="KW-0472">Membrane</keyword>
<evidence type="ECO:0000313" key="2">
    <source>
        <dbReference type="EMBL" id="GKT05658.1"/>
    </source>
</evidence>
<gene>
    <name evidence="2" type="ORF">JCM31185_09460</name>
</gene>
<organism evidence="2 3">
    <name type="scientific">Furfurilactobacillus curtus</name>
    <dbReference type="NCBI Taxonomy" id="1746200"/>
    <lineage>
        <taxon>Bacteria</taxon>
        <taxon>Bacillati</taxon>
        <taxon>Bacillota</taxon>
        <taxon>Bacilli</taxon>
        <taxon>Lactobacillales</taxon>
        <taxon>Lactobacillaceae</taxon>
        <taxon>Furfurilactobacillus</taxon>
    </lineage>
</organism>
<name>A0ABQ5JMC0_9LACO</name>
<feature type="transmembrane region" description="Helical" evidence="1">
    <location>
        <begin position="25"/>
        <end position="43"/>
    </location>
</feature>
<dbReference type="Proteomes" id="UP001628078">
    <property type="component" value="Unassembled WGS sequence"/>
</dbReference>
<dbReference type="EMBL" id="BQXO01000002">
    <property type="protein sequence ID" value="GKT05658.1"/>
    <property type="molecule type" value="Genomic_DNA"/>
</dbReference>
<feature type="transmembrane region" description="Helical" evidence="1">
    <location>
        <begin position="108"/>
        <end position="126"/>
    </location>
</feature>
<dbReference type="RefSeq" id="WP_407883079.1">
    <property type="nucleotide sequence ID" value="NZ_BQXO01000002.1"/>
</dbReference>
<sequence length="202" mass="23163">MSTSLLLSLAVFVYFIFDQFEYNTVGRLSYVIIPIFCLINFLTTFTWRPLAFLSLLAILIVGVGLGWYQARYAQIRLVNQPRAYFKDDQGVEQPIYRKVVKVRGGQHYLIGWLIALLVQFGLQILANHHLLSEREIFAQAKAEILADIMSVFRFAGQGQTAWYLWSLTGIISATYTFRLASRSQNIRQIVLGRHEDAGHIDQ</sequence>
<protein>
    <submittedName>
        <fullName evidence="2">Hydrophobic protein</fullName>
    </submittedName>
</protein>
<proteinExistence type="predicted"/>
<comment type="caution">
    <text evidence="2">The sequence shown here is derived from an EMBL/GenBank/DDBJ whole genome shotgun (WGS) entry which is preliminary data.</text>
</comment>
<reference evidence="2 3" key="1">
    <citation type="submission" date="2022-03" db="EMBL/GenBank/DDBJ databases">
        <title>Draft genome sequence of Furfurilactobacillus curtus JCM 31185.</title>
        <authorList>
            <person name="Suzuki S."/>
            <person name="Endo A."/>
            <person name="Kajikawa A."/>
        </authorList>
    </citation>
    <scope>NUCLEOTIDE SEQUENCE [LARGE SCALE GENOMIC DNA]</scope>
    <source>
        <strain evidence="2 3">JCM 31185</strain>
    </source>
</reference>
<evidence type="ECO:0000313" key="3">
    <source>
        <dbReference type="Proteomes" id="UP001628078"/>
    </source>
</evidence>
<keyword evidence="1" id="KW-1133">Transmembrane helix</keyword>
<keyword evidence="1" id="KW-0812">Transmembrane</keyword>
<feature type="transmembrane region" description="Helical" evidence="1">
    <location>
        <begin position="162"/>
        <end position="180"/>
    </location>
</feature>
<accession>A0ABQ5JMC0</accession>